<dbReference type="PANTHER" id="PTHR11005">
    <property type="entry name" value="LYSOSOMAL ACID LIPASE-RELATED"/>
    <property type="match status" value="1"/>
</dbReference>
<dbReference type="SUPFAM" id="SSF53474">
    <property type="entry name" value="alpha/beta-Hydrolases"/>
    <property type="match status" value="1"/>
</dbReference>
<dbReference type="Proteomes" id="UP000015102">
    <property type="component" value="Unassembled WGS sequence"/>
</dbReference>
<evidence type="ECO:0008006" key="3">
    <source>
        <dbReference type="Google" id="ProtNLM"/>
    </source>
</evidence>
<keyword evidence="2" id="KW-1185">Reference proteome</keyword>
<name>T1GYF8_MEGSC</name>
<evidence type="ECO:0000313" key="1">
    <source>
        <dbReference type="EnsemblMetazoa" id="MESCA008885-PA"/>
    </source>
</evidence>
<dbReference type="OMA" id="YLEEFFR"/>
<organism evidence="1 2">
    <name type="scientific">Megaselia scalaris</name>
    <name type="common">Humpbacked fly</name>
    <name type="synonym">Phora scalaris</name>
    <dbReference type="NCBI Taxonomy" id="36166"/>
    <lineage>
        <taxon>Eukaryota</taxon>
        <taxon>Metazoa</taxon>
        <taxon>Ecdysozoa</taxon>
        <taxon>Arthropoda</taxon>
        <taxon>Hexapoda</taxon>
        <taxon>Insecta</taxon>
        <taxon>Pterygota</taxon>
        <taxon>Neoptera</taxon>
        <taxon>Endopterygota</taxon>
        <taxon>Diptera</taxon>
        <taxon>Brachycera</taxon>
        <taxon>Muscomorpha</taxon>
        <taxon>Platypezoidea</taxon>
        <taxon>Phoridae</taxon>
        <taxon>Megaseliini</taxon>
        <taxon>Megaselia</taxon>
    </lineage>
</organism>
<dbReference type="HOGENOM" id="CLU_137002_0_0_1"/>
<dbReference type="AlphaFoldDB" id="T1GYF8"/>
<accession>T1GYF8</accession>
<reference evidence="1" key="2">
    <citation type="submission" date="2015-06" db="UniProtKB">
        <authorList>
            <consortium name="EnsemblMetazoa"/>
        </authorList>
    </citation>
    <scope>IDENTIFICATION</scope>
</reference>
<evidence type="ECO:0000313" key="2">
    <source>
        <dbReference type="Proteomes" id="UP000015102"/>
    </source>
</evidence>
<reference evidence="2" key="1">
    <citation type="submission" date="2013-02" db="EMBL/GenBank/DDBJ databases">
        <authorList>
            <person name="Hughes D."/>
        </authorList>
    </citation>
    <scope>NUCLEOTIDE SEQUENCE</scope>
    <source>
        <strain>Durham</strain>
        <strain evidence="2">NC isolate 2 -- Noor lab</strain>
    </source>
</reference>
<dbReference type="InterPro" id="IPR029058">
    <property type="entry name" value="AB_hydrolase_fold"/>
</dbReference>
<proteinExistence type="predicted"/>
<sequence>MIDFILNKTGETSLHYIGHSQGTTVFFVLMSMLPQYNIKIRTAHMLSPVVFMENMKTPLATVAAPLLGHRTILTEIFENQEFLPNSRMRALLRSQACNSDSLMQPACSNFLFLIFGWDSQYFNMTLLPEALKTVPAG</sequence>
<dbReference type="EnsemblMetazoa" id="MESCA008885-RA">
    <property type="protein sequence ID" value="MESCA008885-PA"/>
    <property type="gene ID" value="MESCA008885"/>
</dbReference>
<protein>
    <recommendedName>
        <fullName evidence="3">AB hydrolase-1 domain-containing protein</fullName>
    </recommendedName>
</protein>
<dbReference type="Gene3D" id="3.40.50.1820">
    <property type="entry name" value="alpha/beta hydrolase"/>
    <property type="match status" value="1"/>
</dbReference>
<dbReference type="EMBL" id="CAQQ02380038">
    <property type="status" value="NOT_ANNOTATED_CDS"/>
    <property type="molecule type" value="Genomic_DNA"/>
</dbReference>
<dbReference type="STRING" id="36166.T1GYF8"/>